<keyword evidence="13" id="KW-1185">Reference proteome</keyword>
<evidence type="ECO:0000256" key="2">
    <source>
        <dbReference type="ARBA" id="ARBA00008954"/>
    </source>
</evidence>
<dbReference type="Proteomes" id="UP001583280">
    <property type="component" value="Unassembled WGS sequence"/>
</dbReference>
<dbReference type="InterPro" id="IPR015421">
    <property type="entry name" value="PyrdxlP-dep_Trfase_major"/>
</dbReference>
<sequence>MSVLEPSVSTAVPGPQTQAAIQALGEVFDARAVQIVADYDKSEGNYLVDVDGNRFLDVYSQIASIPVGYNNKRLIAAASSPTMVSALVNRPATGNFPSLAWNDALRNGLMKAAPPGLKYIFTAQSGSEANELAFKAAMMLYMRRKRGLGVEWTDEESSSCLNNAKPGSPELAIMSFENSFHGRGFGSLSTTRSKAVHKLDIPAFNWPKAPFPALKYPLEAHVEENKAEEQRCLDAVEELIKTWASPVTAVIVEPIQSEGGDNHASADFFQGLRDLTKKHGVALIVDEVQTGFGSTGKFWAHEHWNLTSPPDLVTFSKKAQTAGYFFGDELLIPDKAYRQFNTWIGDLARVLVSKAIIEEIQANDLVAQTAHVGDLLYAEIEKLALKYPGGKIANLRGKNCGTYIAFDTTDPAKLIASMRKLGVTIGSCGKSTIRLRPMLIFTEEHIPLLVGALDKALSEL</sequence>
<evidence type="ECO:0000256" key="3">
    <source>
        <dbReference type="ARBA" id="ARBA00012912"/>
    </source>
</evidence>
<dbReference type="InterPro" id="IPR005814">
    <property type="entry name" value="Aminotrans_3"/>
</dbReference>
<evidence type="ECO:0000313" key="12">
    <source>
        <dbReference type="EMBL" id="KAL1887557.1"/>
    </source>
</evidence>
<dbReference type="Gene3D" id="3.40.640.10">
    <property type="entry name" value="Type I PLP-dependent aspartate aminotransferase-like (Major domain)"/>
    <property type="match status" value="1"/>
</dbReference>
<dbReference type="NCBIfam" id="TIGR00699">
    <property type="entry name" value="GABAtrns_euk"/>
    <property type="match status" value="1"/>
</dbReference>
<dbReference type="InterPro" id="IPR015424">
    <property type="entry name" value="PyrdxlP-dep_Trfase"/>
</dbReference>
<evidence type="ECO:0000256" key="11">
    <source>
        <dbReference type="RuleBase" id="RU003560"/>
    </source>
</evidence>
<evidence type="ECO:0000256" key="4">
    <source>
        <dbReference type="ARBA" id="ARBA00018543"/>
    </source>
</evidence>
<evidence type="ECO:0000256" key="9">
    <source>
        <dbReference type="ARBA" id="ARBA00031787"/>
    </source>
</evidence>
<dbReference type="EMBL" id="JAWDJO010000311">
    <property type="protein sequence ID" value="KAL1887557.1"/>
    <property type="molecule type" value="Genomic_DNA"/>
</dbReference>
<dbReference type="InterPro" id="IPR015422">
    <property type="entry name" value="PyrdxlP-dep_Trfase_small"/>
</dbReference>
<dbReference type="Pfam" id="PF00202">
    <property type="entry name" value="Aminotran_3"/>
    <property type="match status" value="1"/>
</dbReference>
<evidence type="ECO:0000313" key="13">
    <source>
        <dbReference type="Proteomes" id="UP001583280"/>
    </source>
</evidence>
<keyword evidence="6" id="KW-0808">Transferase</keyword>
<keyword evidence="7 11" id="KW-0663">Pyridoxal phosphate</keyword>
<reference evidence="12 13" key="1">
    <citation type="journal article" date="2024" name="IMA Fungus">
        <title>IMA Genome - F19 : A genome assembly and annotation guide to empower mycologists, including annotated draft genome sequences of Ceratocystis pirilliformis, Diaporthe australafricana, Fusarium ophioides, Paecilomyces lecythidis, and Sporothrix stenoceras.</title>
        <authorList>
            <person name="Aylward J."/>
            <person name="Wilson A.M."/>
            <person name="Visagie C.M."/>
            <person name="Spraker J."/>
            <person name="Barnes I."/>
            <person name="Buitendag C."/>
            <person name="Ceriani C."/>
            <person name="Del Mar Angel L."/>
            <person name="du Plessis D."/>
            <person name="Fuchs T."/>
            <person name="Gasser K."/>
            <person name="Kramer D."/>
            <person name="Li W."/>
            <person name="Munsamy K."/>
            <person name="Piso A."/>
            <person name="Price J.L."/>
            <person name="Sonnekus B."/>
            <person name="Thomas C."/>
            <person name="van der Nest A."/>
            <person name="van Dijk A."/>
            <person name="van Heerden A."/>
            <person name="van Vuuren N."/>
            <person name="Yilmaz N."/>
            <person name="Duong T.A."/>
            <person name="van der Merwe N.A."/>
            <person name="Wingfield M.J."/>
            <person name="Wingfield B.D."/>
        </authorList>
    </citation>
    <scope>NUCLEOTIDE SEQUENCE [LARGE SCALE GENOMIC DNA]</scope>
    <source>
        <strain evidence="12 13">CMW 12675</strain>
    </source>
</reference>
<evidence type="ECO:0000256" key="8">
    <source>
        <dbReference type="ARBA" id="ARBA00030204"/>
    </source>
</evidence>
<dbReference type="PANTHER" id="PTHR43206:SF1">
    <property type="entry name" value="4-AMINOBUTYRATE AMINOTRANSFERASE, MITOCHONDRIAL"/>
    <property type="match status" value="1"/>
</dbReference>
<gene>
    <name evidence="12" type="primary">UGA1_2</name>
    <name evidence="12" type="ORF">Cpir12675_006505</name>
</gene>
<evidence type="ECO:0000256" key="6">
    <source>
        <dbReference type="ARBA" id="ARBA00022679"/>
    </source>
</evidence>
<dbReference type="InterPro" id="IPR004631">
    <property type="entry name" value="4NH2But_aminotransferase_euk"/>
</dbReference>
<evidence type="ECO:0000256" key="10">
    <source>
        <dbReference type="ARBA" id="ARBA00048021"/>
    </source>
</evidence>
<accession>A0ABR3YI89</accession>
<organism evidence="12 13">
    <name type="scientific">Ceratocystis pirilliformis</name>
    <dbReference type="NCBI Taxonomy" id="259994"/>
    <lineage>
        <taxon>Eukaryota</taxon>
        <taxon>Fungi</taxon>
        <taxon>Dikarya</taxon>
        <taxon>Ascomycota</taxon>
        <taxon>Pezizomycotina</taxon>
        <taxon>Sordariomycetes</taxon>
        <taxon>Hypocreomycetidae</taxon>
        <taxon>Microascales</taxon>
        <taxon>Ceratocystidaceae</taxon>
        <taxon>Ceratocystis</taxon>
    </lineage>
</organism>
<keyword evidence="5" id="KW-0032">Aminotransferase</keyword>
<comment type="cofactor">
    <cofactor evidence="1">
        <name>pyridoxal 5'-phosphate</name>
        <dbReference type="ChEBI" id="CHEBI:597326"/>
    </cofactor>
</comment>
<protein>
    <recommendedName>
        <fullName evidence="4">4-aminobutyrate aminotransferase</fullName>
        <ecNumber evidence="3">2.6.1.19</ecNumber>
    </recommendedName>
    <alternativeName>
        <fullName evidence="9">GABA aminotransferase</fullName>
    </alternativeName>
    <alternativeName>
        <fullName evidence="8">Gamma-amino-N-butyrate transaminase</fullName>
    </alternativeName>
</protein>
<name>A0ABR3YI89_9PEZI</name>
<evidence type="ECO:0000256" key="7">
    <source>
        <dbReference type="ARBA" id="ARBA00022898"/>
    </source>
</evidence>
<dbReference type="InterPro" id="IPR049704">
    <property type="entry name" value="Aminotrans_3_PPA_site"/>
</dbReference>
<dbReference type="CDD" id="cd00610">
    <property type="entry name" value="OAT_like"/>
    <property type="match status" value="1"/>
</dbReference>
<dbReference type="PROSITE" id="PS00600">
    <property type="entry name" value="AA_TRANSFER_CLASS_3"/>
    <property type="match status" value="1"/>
</dbReference>
<dbReference type="SUPFAM" id="SSF53383">
    <property type="entry name" value="PLP-dependent transferases"/>
    <property type="match status" value="1"/>
</dbReference>
<dbReference type="Gene3D" id="3.90.1150.10">
    <property type="entry name" value="Aspartate Aminotransferase, domain 1"/>
    <property type="match status" value="1"/>
</dbReference>
<dbReference type="EC" id="2.6.1.19" evidence="3"/>
<dbReference type="PIRSF" id="PIRSF000521">
    <property type="entry name" value="Transaminase_4ab_Lys_Orn"/>
    <property type="match status" value="1"/>
</dbReference>
<evidence type="ECO:0000256" key="1">
    <source>
        <dbReference type="ARBA" id="ARBA00001933"/>
    </source>
</evidence>
<comment type="similarity">
    <text evidence="2 11">Belongs to the class-III pyridoxal-phosphate-dependent aminotransferase family.</text>
</comment>
<comment type="caution">
    <text evidence="12">The sequence shown here is derived from an EMBL/GenBank/DDBJ whole genome shotgun (WGS) entry which is preliminary data.</text>
</comment>
<evidence type="ECO:0000256" key="5">
    <source>
        <dbReference type="ARBA" id="ARBA00022576"/>
    </source>
</evidence>
<proteinExistence type="inferred from homology"/>
<comment type="catalytic activity">
    <reaction evidence="10">
        <text>4-aminobutanoate + 2-oxoglutarate = succinate semialdehyde + L-glutamate</text>
        <dbReference type="Rhea" id="RHEA:23352"/>
        <dbReference type="ChEBI" id="CHEBI:16810"/>
        <dbReference type="ChEBI" id="CHEBI:29985"/>
        <dbReference type="ChEBI" id="CHEBI:57706"/>
        <dbReference type="ChEBI" id="CHEBI:59888"/>
        <dbReference type="EC" id="2.6.1.19"/>
    </reaction>
</comment>
<dbReference type="PANTHER" id="PTHR43206">
    <property type="entry name" value="AMINOTRANSFERASE"/>
    <property type="match status" value="1"/>
</dbReference>